<sequence>MGKATGGLVQHILQAGRKFSSNIFAIFTIFASIKVSYINPRLQKYLTVICHFKTTLKNKK</sequence>
<keyword evidence="1" id="KW-0812">Transmembrane</keyword>
<dbReference type="Proteomes" id="UP000256326">
    <property type="component" value="Unassembled WGS sequence"/>
</dbReference>
<comment type="caution">
    <text evidence="2">The sequence shown here is derived from an EMBL/GenBank/DDBJ whole genome shotgun (WGS) entry which is preliminary data.</text>
</comment>
<evidence type="ECO:0000313" key="2">
    <source>
        <dbReference type="EMBL" id="REC69935.1"/>
    </source>
</evidence>
<dbReference type="EMBL" id="QNUG01000023">
    <property type="protein sequence ID" value="REC69935.1"/>
    <property type="molecule type" value="Genomic_DNA"/>
</dbReference>
<evidence type="ECO:0000313" key="3">
    <source>
        <dbReference type="Proteomes" id="UP000256326"/>
    </source>
</evidence>
<keyword evidence="1" id="KW-0472">Membrane</keyword>
<gene>
    <name evidence="2" type="ORF">DRF58_11600</name>
</gene>
<keyword evidence="1" id="KW-1133">Transmembrane helix</keyword>
<proteinExistence type="predicted"/>
<protein>
    <submittedName>
        <fullName evidence="2">Uncharacterized protein</fullName>
    </submittedName>
</protein>
<feature type="transmembrane region" description="Helical" evidence="1">
    <location>
        <begin position="19"/>
        <end position="37"/>
    </location>
</feature>
<reference evidence="2 3" key="1">
    <citation type="journal article" date="2006" name="Int. J. Syst. Evol. Microbiol.">
        <title>Chryseobacterium hispanicum sp. nov., isolated from the drinking water distribution system of Sevilla, Spain.</title>
        <authorList>
            <person name="Gallego V."/>
            <person name="Garcia M.T."/>
            <person name="Ventosa A."/>
        </authorList>
    </citation>
    <scope>NUCLEOTIDE SEQUENCE [LARGE SCALE GENOMIC DNA]</scope>
    <source>
        <strain evidence="2 3">KCTC 22104</strain>
    </source>
</reference>
<dbReference type="AlphaFoldDB" id="A0A3D9CVX9"/>
<organism evidence="2 3">
    <name type="scientific">Epilithonimonas hispanica</name>
    <dbReference type="NCBI Taxonomy" id="358687"/>
    <lineage>
        <taxon>Bacteria</taxon>
        <taxon>Pseudomonadati</taxon>
        <taxon>Bacteroidota</taxon>
        <taxon>Flavobacteriia</taxon>
        <taxon>Flavobacteriales</taxon>
        <taxon>Weeksellaceae</taxon>
        <taxon>Chryseobacterium group</taxon>
        <taxon>Epilithonimonas</taxon>
    </lineage>
</organism>
<keyword evidence="3" id="KW-1185">Reference proteome</keyword>
<name>A0A3D9CVX9_9FLAO</name>
<evidence type="ECO:0000256" key="1">
    <source>
        <dbReference type="SAM" id="Phobius"/>
    </source>
</evidence>
<accession>A0A3D9CVX9</accession>